<dbReference type="Proteomes" id="UP000632339">
    <property type="component" value="Unassembled WGS sequence"/>
</dbReference>
<name>A0ABQ2I4J2_9BACT</name>
<protein>
    <submittedName>
        <fullName evidence="1">Uncharacterized protein</fullName>
    </submittedName>
</protein>
<dbReference type="EMBL" id="BMLI01000002">
    <property type="protein sequence ID" value="GGN00359.1"/>
    <property type="molecule type" value="Genomic_DNA"/>
</dbReference>
<evidence type="ECO:0000313" key="1">
    <source>
        <dbReference type="EMBL" id="GGN00359.1"/>
    </source>
</evidence>
<keyword evidence="2" id="KW-1185">Reference proteome</keyword>
<accession>A0ABQ2I4J2</accession>
<evidence type="ECO:0000313" key="2">
    <source>
        <dbReference type="Proteomes" id="UP000632339"/>
    </source>
</evidence>
<comment type="caution">
    <text evidence="1">The sequence shown here is derived from an EMBL/GenBank/DDBJ whole genome shotgun (WGS) entry which is preliminary data.</text>
</comment>
<gene>
    <name evidence="1" type="ORF">GCM10010967_38230</name>
</gene>
<dbReference type="InterPro" id="IPR008969">
    <property type="entry name" value="CarboxyPept-like_regulatory"/>
</dbReference>
<organism evidence="1 2">
    <name type="scientific">Dyadobacter beijingensis</name>
    <dbReference type="NCBI Taxonomy" id="365489"/>
    <lineage>
        <taxon>Bacteria</taxon>
        <taxon>Pseudomonadati</taxon>
        <taxon>Bacteroidota</taxon>
        <taxon>Cytophagia</taxon>
        <taxon>Cytophagales</taxon>
        <taxon>Spirosomataceae</taxon>
        <taxon>Dyadobacter</taxon>
    </lineage>
</organism>
<proteinExistence type="predicted"/>
<sequence length="584" mass="64713">MGQELLEKRITLKVTNQPLDETLQKIGDLGGFSFSYSPDMIDIKSRVSIQAVNLSIREILTAIFKDKVTFKERRKYIILQKSTAVDKPEEPENFDLNGYIIDNKTGKKLANASIFESVTLASAVSNQYGYYKIRLPATHPRLRLEVRKEDYIGKSIPIPTRKDTYLQISLNPDTLKPIAGKVATHTPVQVDSLHTKVAIPQFELAKVDLPRDTMFLDSTTGSRSLSWTDYENLRKKARVVQNKFVSAFASAKQAVHTRNIEDTLYAPFQASVLPFLGTNHELSGNIVNEYSINLIAGYSLGVSKFEVGSLINVVRGNVTGFQLAGVSNVVGNNVTGFQYANVLNMTLGNFTGFQGTHLLNYTGRNFRGFQVAGVGNVVVGELNGYQFSAGYNYAHTVKKGHQIGFVNYSDSTATVPFGLFSWVHSNGYRRYEFSTDEFNYFNTAFKTGVHWFYNIFNLGFNGLAKDKPLITIGYGFGTAQNLGKGWSTNADLTGSVVFLDNQNADGIHQGIVKFALGIEKKFGSRFALFAGPSLNTFFAEHSGLINPEGRKGLSPIWLGEKPDGSTRAYGWIGFQAGIRFLNKI</sequence>
<reference evidence="2" key="1">
    <citation type="journal article" date="2019" name="Int. J. Syst. Evol. Microbiol.">
        <title>The Global Catalogue of Microorganisms (GCM) 10K type strain sequencing project: providing services to taxonomists for standard genome sequencing and annotation.</title>
        <authorList>
            <consortium name="The Broad Institute Genomics Platform"/>
            <consortium name="The Broad Institute Genome Sequencing Center for Infectious Disease"/>
            <person name="Wu L."/>
            <person name="Ma J."/>
        </authorList>
    </citation>
    <scope>NUCLEOTIDE SEQUENCE [LARGE SCALE GENOMIC DNA]</scope>
    <source>
        <strain evidence="2">CGMCC 1.6375</strain>
    </source>
</reference>
<dbReference type="SUPFAM" id="SSF49464">
    <property type="entry name" value="Carboxypeptidase regulatory domain-like"/>
    <property type="match status" value="1"/>
</dbReference>